<evidence type="ECO:0000259" key="1">
    <source>
        <dbReference type="Pfam" id="PF04069"/>
    </source>
</evidence>
<sequence>ITMMRPFGEDTQRPIIIGAKTFTEQYILSEALSEWIEQETGRSTTLVQSLGSTVAFDALNEGDIDVYVDYSGTLWANEMARGHVQTSRGDVLNDVRQFLKTEHGISLAAVFGFENSYALAVRTQDARRLGLRTISDLKRHDANLAIGGDYEFFVRPEWTALQDKYKLLFAEQRTMDPTLMYQAVATGSVDVISAFSSDGRITSYGLEILEDDQGAIPPYDAIVLVGARLVEETPDIIRVLSKLNNTIDADRMRELNLQVDEQGDSPRTAALAYINQLRTTVTENR</sequence>
<dbReference type="AlphaFoldDB" id="A0A382Q5A9"/>
<feature type="non-terminal residue" evidence="2">
    <location>
        <position position="1"/>
    </location>
</feature>
<feature type="domain" description="ABC-type glycine betaine transport system substrate-binding" evidence="1">
    <location>
        <begin position="14"/>
        <end position="275"/>
    </location>
</feature>
<proteinExistence type="predicted"/>
<dbReference type="GO" id="GO:0022857">
    <property type="term" value="F:transmembrane transporter activity"/>
    <property type="evidence" value="ECO:0007669"/>
    <property type="project" value="InterPro"/>
</dbReference>
<accession>A0A382Q5A9</accession>
<dbReference type="GO" id="GO:0043190">
    <property type="term" value="C:ATP-binding cassette (ABC) transporter complex"/>
    <property type="evidence" value="ECO:0007669"/>
    <property type="project" value="InterPro"/>
</dbReference>
<gene>
    <name evidence="2" type="ORF">METZ01_LOCUS332959</name>
</gene>
<evidence type="ECO:0000313" key="2">
    <source>
        <dbReference type="EMBL" id="SVC80105.1"/>
    </source>
</evidence>
<dbReference type="InterPro" id="IPR007210">
    <property type="entry name" value="ABC_Gly_betaine_transp_sub-bd"/>
</dbReference>
<protein>
    <recommendedName>
        <fullName evidence="1">ABC-type glycine betaine transport system substrate-binding domain-containing protein</fullName>
    </recommendedName>
</protein>
<dbReference type="Gene3D" id="3.40.190.120">
    <property type="entry name" value="Osmoprotection protein (prox), domain 2"/>
    <property type="match status" value="1"/>
</dbReference>
<name>A0A382Q5A9_9ZZZZ</name>
<dbReference type="Gene3D" id="3.40.190.10">
    <property type="entry name" value="Periplasmic binding protein-like II"/>
    <property type="match status" value="1"/>
</dbReference>
<reference evidence="2" key="1">
    <citation type="submission" date="2018-05" db="EMBL/GenBank/DDBJ databases">
        <authorList>
            <person name="Lanie J.A."/>
            <person name="Ng W.-L."/>
            <person name="Kazmierczak K.M."/>
            <person name="Andrzejewski T.M."/>
            <person name="Davidsen T.M."/>
            <person name="Wayne K.J."/>
            <person name="Tettelin H."/>
            <person name="Glass J.I."/>
            <person name="Rusch D."/>
            <person name="Podicherti R."/>
            <person name="Tsui H.-C.T."/>
            <person name="Winkler M.E."/>
        </authorList>
    </citation>
    <scope>NUCLEOTIDE SEQUENCE</scope>
</reference>
<organism evidence="2">
    <name type="scientific">marine metagenome</name>
    <dbReference type="NCBI Taxonomy" id="408172"/>
    <lineage>
        <taxon>unclassified sequences</taxon>
        <taxon>metagenomes</taxon>
        <taxon>ecological metagenomes</taxon>
    </lineage>
</organism>
<dbReference type="Pfam" id="PF04069">
    <property type="entry name" value="OpuAC"/>
    <property type="match status" value="1"/>
</dbReference>
<dbReference type="EMBL" id="UINC01111703">
    <property type="protein sequence ID" value="SVC80105.1"/>
    <property type="molecule type" value="Genomic_DNA"/>
</dbReference>
<dbReference type="SUPFAM" id="SSF53850">
    <property type="entry name" value="Periplasmic binding protein-like II"/>
    <property type="match status" value="1"/>
</dbReference>